<dbReference type="Proteomes" id="UP000735302">
    <property type="component" value="Unassembled WGS sequence"/>
</dbReference>
<dbReference type="EMBL" id="BLXT01000588">
    <property type="protein sequence ID" value="GFN78189.1"/>
    <property type="molecule type" value="Genomic_DNA"/>
</dbReference>
<reference evidence="1 2" key="1">
    <citation type="journal article" date="2021" name="Elife">
        <title>Chloroplast acquisition without the gene transfer in kleptoplastic sea slugs, Plakobranchus ocellatus.</title>
        <authorList>
            <person name="Maeda T."/>
            <person name="Takahashi S."/>
            <person name="Yoshida T."/>
            <person name="Shimamura S."/>
            <person name="Takaki Y."/>
            <person name="Nagai Y."/>
            <person name="Toyoda A."/>
            <person name="Suzuki Y."/>
            <person name="Arimoto A."/>
            <person name="Ishii H."/>
            <person name="Satoh N."/>
            <person name="Nishiyama T."/>
            <person name="Hasebe M."/>
            <person name="Maruyama T."/>
            <person name="Minagawa J."/>
            <person name="Obokata J."/>
            <person name="Shigenobu S."/>
        </authorList>
    </citation>
    <scope>NUCLEOTIDE SEQUENCE [LARGE SCALE GENOMIC DNA]</scope>
</reference>
<organism evidence="1 2">
    <name type="scientific">Plakobranchus ocellatus</name>
    <dbReference type="NCBI Taxonomy" id="259542"/>
    <lineage>
        <taxon>Eukaryota</taxon>
        <taxon>Metazoa</taxon>
        <taxon>Spiralia</taxon>
        <taxon>Lophotrochozoa</taxon>
        <taxon>Mollusca</taxon>
        <taxon>Gastropoda</taxon>
        <taxon>Heterobranchia</taxon>
        <taxon>Euthyneura</taxon>
        <taxon>Panpulmonata</taxon>
        <taxon>Sacoglossa</taxon>
        <taxon>Placobranchoidea</taxon>
        <taxon>Plakobranchidae</taxon>
        <taxon>Plakobranchus</taxon>
    </lineage>
</organism>
<dbReference type="AlphaFoldDB" id="A0AAV3Y6U2"/>
<evidence type="ECO:0000313" key="1">
    <source>
        <dbReference type="EMBL" id="GFN78189.1"/>
    </source>
</evidence>
<sequence length="104" mass="12254">MLQEFDLHYKCPCNRDYSLDGSTKDVASCDFDAKFEFECKRFTESLSQSAREREEVRILELQERSCNMITEACSQVEKRMPSNKDVFKKLQLLSSEPSIKTRIW</sequence>
<keyword evidence="2" id="KW-1185">Reference proteome</keyword>
<gene>
    <name evidence="1" type="ORF">PoB_000469500</name>
</gene>
<evidence type="ECO:0000313" key="2">
    <source>
        <dbReference type="Proteomes" id="UP000735302"/>
    </source>
</evidence>
<protein>
    <submittedName>
        <fullName evidence="1">Uncharacterized protein</fullName>
    </submittedName>
</protein>
<name>A0AAV3Y6U2_9GAST</name>
<accession>A0AAV3Y6U2</accession>
<comment type="caution">
    <text evidence="1">The sequence shown here is derived from an EMBL/GenBank/DDBJ whole genome shotgun (WGS) entry which is preliminary data.</text>
</comment>
<proteinExistence type="predicted"/>